<evidence type="ECO:0000313" key="2">
    <source>
        <dbReference type="EMBL" id="KAK7366717.1"/>
    </source>
</evidence>
<name>A0AAN9N5E0_PHACN</name>
<dbReference type="AlphaFoldDB" id="A0AAN9N5E0"/>
<feature type="region of interest" description="Disordered" evidence="1">
    <location>
        <begin position="1"/>
        <end position="24"/>
    </location>
</feature>
<keyword evidence="3" id="KW-1185">Reference proteome</keyword>
<evidence type="ECO:0000313" key="3">
    <source>
        <dbReference type="Proteomes" id="UP001374584"/>
    </source>
</evidence>
<organism evidence="2 3">
    <name type="scientific">Phaseolus coccineus</name>
    <name type="common">Scarlet runner bean</name>
    <name type="synonym">Phaseolus multiflorus</name>
    <dbReference type="NCBI Taxonomy" id="3886"/>
    <lineage>
        <taxon>Eukaryota</taxon>
        <taxon>Viridiplantae</taxon>
        <taxon>Streptophyta</taxon>
        <taxon>Embryophyta</taxon>
        <taxon>Tracheophyta</taxon>
        <taxon>Spermatophyta</taxon>
        <taxon>Magnoliopsida</taxon>
        <taxon>eudicotyledons</taxon>
        <taxon>Gunneridae</taxon>
        <taxon>Pentapetalae</taxon>
        <taxon>rosids</taxon>
        <taxon>fabids</taxon>
        <taxon>Fabales</taxon>
        <taxon>Fabaceae</taxon>
        <taxon>Papilionoideae</taxon>
        <taxon>50 kb inversion clade</taxon>
        <taxon>NPAAA clade</taxon>
        <taxon>indigoferoid/millettioid clade</taxon>
        <taxon>Phaseoleae</taxon>
        <taxon>Phaseolus</taxon>
    </lineage>
</organism>
<sequence length="76" mass="9196">MRSEKWERERHEQTPRYPYQGLRPRHPKSWMGTLIHHAQPNGPYLASSWWFLGPVIWTHLKSHFLKSFPPLAYVMI</sequence>
<protein>
    <submittedName>
        <fullName evidence="2">Uncharacterized protein</fullName>
    </submittedName>
</protein>
<evidence type="ECO:0000256" key="1">
    <source>
        <dbReference type="SAM" id="MobiDB-lite"/>
    </source>
</evidence>
<feature type="compositionally biased region" description="Basic and acidic residues" evidence="1">
    <location>
        <begin position="1"/>
        <end position="14"/>
    </location>
</feature>
<accession>A0AAN9N5E0</accession>
<proteinExistence type="predicted"/>
<dbReference type="Proteomes" id="UP001374584">
    <property type="component" value="Unassembled WGS sequence"/>
</dbReference>
<dbReference type="EMBL" id="JAYMYR010000004">
    <property type="protein sequence ID" value="KAK7366717.1"/>
    <property type="molecule type" value="Genomic_DNA"/>
</dbReference>
<gene>
    <name evidence="2" type="ORF">VNO80_08714</name>
</gene>
<reference evidence="2 3" key="1">
    <citation type="submission" date="2024-01" db="EMBL/GenBank/DDBJ databases">
        <title>The genomes of 5 underutilized Papilionoideae crops provide insights into root nodulation and disease resistanc.</title>
        <authorList>
            <person name="Jiang F."/>
        </authorList>
    </citation>
    <scope>NUCLEOTIDE SEQUENCE [LARGE SCALE GENOMIC DNA]</scope>
    <source>
        <strain evidence="2">JINMINGXINNONG_FW02</strain>
        <tissue evidence="2">Leaves</tissue>
    </source>
</reference>
<comment type="caution">
    <text evidence="2">The sequence shown here is derived from an EMBL/GenBank/DDBJ whole genome shotgun (WGS) entry which is preliminary data.</text>
</comment>